<evidence type="ECO:0008006" key="4">
    <source>
        <dbReference type="Google" id="ProtNLM"/>
    </source>
</evidence>
<gene>
    <name evidence="2" type="ORF">ACFQZU_10545</name>
</gene>
<proteinExistence type="predicted"/>
<dbReference type="EMBL" id="JBHTHR010000288">
    <property type="protein sequence ID" value="MFD0801752.1"/>
    <property type="molecule type" value="Genomic_DNA"/>
</dbReference>
<evidence type="ECO:0000313" key="3">
    <source>
        <dbReference type="Proteomes" id="UP001596956"/>
    </source>
</evidence>
<dbReference type="Proteomes" id="UP001596956">
    <property type="component" value="Unassembled WGS sequence"/>
</dbReference>
<organism evidence="2 3">
    <name type="scientific">Streptomonospora algeriensis</name>
    <dbReference type="NCBI Taxonomy" id="995084"/>
    <lineage>
        <taxon>Bacteria</taxon>
        <taxon>Bacillati</taxon>
        <taxon>Actinomycetota</taxon>
        <taxon>Actinomycetes</taxon>
        <taxon>Streptosporangiales</taxon>
        <taxon>Nocardiopsidaceae</taxon>
        <taxon>Streptomonospora</taxon>
    </lineage>
</organism>
<keyword evidence="3" id="KW-1185">Reference proteome</keyword>
<reference evidence="3" key="1">
    <citation type="journal article" date="2019" name="Int. J. Syst. Evol. Microbiol.">
        <title>The Global Catalogue of Microorganisms (GCM) 10K type strain sequencing project: providing services to taxonomists for standard genome sequencing and annotation.</title>
        <authorList>
            <consortium name="The Broad Institute Genomics Platform"/>
            <consortium name="The Broad Institute Genome Sequencing Center for Infectious Disease"/>
            <person name="Wu L."/>
            <person name="Ma J."/>
        </authorList>
    </citation>
    <scope>NUCLEOTIDE SEQUENCE [LARGE SCALE GENOMIC DNA]</scope>
    <source>
        <strain evidence="3">CCUG 63369</strain>
    </source>
</reference>
<evidence type="ECO:0000256" key="1">
    <source>
        <dbReference type="SAM" id="MobiDB-lite"/>
    </source>
</evidence>
<protein>
    <recommendedName>
        <fullName evidence="4">Thiopeptide-type bacteriocin biosynthesis domain-containing protein</fullName>
    </recommendedName>
</protein>
<accession>A0ABW3BEJ0</accession>
<feature type="region of interest" description="Disordered" evidence="1">
    <location>
        <begin position="277"/>
        <end position="303"/>
    </location>
</feature>
<sequence length="382" mass="41052">MGMPAPDRRGTVTDADRACGVRLYTRAPFTVGWLSGTVLPVVRRANGGGPDAVHVLRGWLHGTHVDVVGPDGAGIDWGAIADAWDAGPLDPDTALTEATYLDRAREFGRLENVEPPYLPVRAHGAAELLGPRPAGNGRSRLRELEEVVLRTLCRPLLSTAERMAADPSRATALLAEAYLALADTHAMGPSYGTFSFRSHAEGFFAWSSPRKDPRPAFAERLARDSAQIRPAAEQCLAGEPGPSAAQWRTAFAYCAGALDNAVAEGTLTLETLDEINGGDLTGMGPPGAPEAAPTGSEPDSEFHRTVRASGAIDTPSPWFAAYRLLLNVFYRQLPLLTVSPMQRYYMCWAVAETVDGILGQTWQERLQSTPEPVPAQRTEAGR</sequence>
<evidence type="ECO:0000313" key="2">
    <source>
        <dbReference type="EMBL" id="MFD0801752.1"/>
    </source>
</evidence>
<name>A0ABW3BEJ0_9ACTN</name>
<comment type="caution">
    <text evidence="2">The sequence shown here is derived from an EMBL/GenBank/DDBJ whole genome shotgun (WGS) entry which is preliminary data.</text>
</comment>